<evidence type="ECO:0000313" key="2">
    <source>
        <dbReference type="EMBL" id="VFQ94366.1"/>
    </source>
</evidence>
<dbReference type="AlphaFoldDB" id="A0A484N1R5"/>
<dbReference type="Proteomes" id="UP000595140">
    <property type="component" value="Unassembled WGS sequence"/>
</dbReference>
<organism evidence="2 3">
    <name type="scientific">Cuscuta campestris</name>
    <dbReference type="NCBI Taxonomy" id="132261"/>
    <lineage>
        <taxon>Eukaryota</taxon>
        <taxon>Viridiplantae</taxon>
        <taxon>Streptophyta</taxon>
        <taxon>Embryophyta</taxon>
        <taxon>Tracheophyta</taxon>
        <taxon>Spermatophyta</taxon>
        <taxon>Magnoliopsida</taxon>
        <taxon>eudicotyledons</taxon>
        <taxon>Gunneridae</taxon>
        <taxon>Pentapetalae</taxon>
        <taxon>asterids</taxon>
        <taxon>lamiids</taxon>
        <taxon>Solanales</taxon>
        <taxon>Convolvulaceae</taxon>
        <taxon>Cuscuteae</taxon>
        <taxon>Cuscuta</taxon>
        <taxon>Cuscuta subgen. Grammica</taxon>
        <taxon>Cuscuta sect. Cleistogrammica</taxon>
    </lineage>
</organism>
<evidence type="ECO:0000313" key="3">
    <source>
        <dbReference type="Proteomes" id="UP000595140"/>
    </source>
</evidence>
<accession>A0A484N1R5</accession>
<proteinExistence type="predicted"/>
<sequence>MARVRTLVNKKKRERDKGSKKQKEEVKEAVAIRRKRGEKEGFPPHCAAAPFSVRIEGQTKSDRAQILVCCSSHTPLQIQRSDSHFDARKAVF</sequence>
<evidence type="ECO:0000256" key="1">
    <source>
        <dbReference type="SAM" id="MobiDB-lite"/>
    </source>
</evidence>
<feature type="region of interest" description="Disordered" evidence="1">
    <location>
        <begin position="1"/>
        <end position="29"/>
    </location>
</feature>
<reference evidence="2 3" key="1">
    <citation type="submission" date="2018-04" db="EMBL/GenBank/DDBJ databases">
        <authorList>
            <person name="Vogel A."/>
        </authorList>
    </citation>
    <scope>NUCLEOTIDE SEQUENCE [LARGE SCALE GENOMIC DNA]</scope>
</reference>
<keyword evidence="3" id="KW-1185">Reference proteome</keyword>
<gene>
    <name evidence="2" type="ORF">CCAM_LOCUS36142</name>
</gene>
<protein>
    <submittedName>
        <fullName evidence="2">Uncharacterized protein</fullName>
    </submittedName>
</protein>
<feature type="compositionally biased region" description="Basic and acidic residues" evidence="1">
    <location>
        <begin position="15"/>
        <end position="29"/>
    </location>
</feature>
<name>A0A484N1R5_9ASTE</name>
<dbReference type="EMBL" id="OOIL02005264">
    <property type="protein sequence ID" value="VFQ94366.1"/>
    <property type="molecule type" value="Genomic_DNA"/>
</dbReference>